<feature type="signal peptide" evidence="1">
    <location>
        <begin position="1"/>
        <end position="21"/>
    </location>
</feature>
<sequence>MKNYKNIVLIILILVSCQSKAQELFMAVTKSGNNGYILKTSDYGKTMTTIWDSEMEAETGQNRLFDITSGDGKLVAVGNTILTSEDKGKSWKESNVYTYTGDIAFPNREAMKCVAYGNGFFVAAGKFHIIYSKDGIDWKFVRTGEKSTAEKRASKSKSGLSLKDIKKNPKLHGKRPSKGEFPPEIHPGLQYPLDMLYAKGKFYLVGGNRMMQGQILKIEGDKIVVEKDMALTGNAASINTGGLKSIAWDGKNTLVASSNSTKTAYSTDMGETWKYMFNPAKNQIWGLAYHNSMWVAASPFEDIFIAGDITQKWTENFKRGGGRSAVFDMIHDGNRFVLVGNDATMFTSKDGKDWSAQAKKKFGYHVKGITALNNTVASNTTGSVDWKTYRFNNDALNTSYDVLVHANGTNEEKQTKKNEVQLVSKKGSEKIIVSVRKLDNPSKTSNEKLLTAVINTYKKNSKTDFEETTKEYNGIDGIKVSYTSKKNVEMNTFNAISDDDKLIIIACVNMNSSDAQTVFNSFNLKK</sequence>
<protein>
    <recommendedName>
        <fullName evidence="4">Photosynthesis system II assembly factor Ycf48/Hcf136-like domain-containing protein</fullName>
    </recommendedName>
</protein>
<organism evidence="2 3">
    <name type="scientific">Aquimarina atlantica</name>
    <dbReference type="NCBI Taxonomy" id="1317122"/>
    <lineage>
        <taxon>Bacteria</taxon>
        <taxon>Pseudomonadati</taxon>
        <taxon>Bacteroidota</taxon>
        <taxon>Flavobacteriia</taxon>
        <taxon>Flavobacteriales</taxon>
        <taxon>Flavobacteriaceae</taxon>
        <taxon>Aquimarina</taxon>
    </lineage>
</organism>
<dbReference type="OrthoDB" id="610388at2"/>
<evidence type="ECO:0000313" key="2">
    <source>
        <dbReference type="EMBL" id="EZH74611.1"/>
    </source>
</evidence>
<dbReference type="EMBL" id="AQRA01000003">
    <property type="protein sequence ID" value="EZH74611.1"/>
    <property type="molecule type" value="Genomic_DNA"/>
</dbReference>
<dbReference type="PROSITE" id="PS51257">
    <property type="entry name" value="PROKAR_LIPOPROTEIN"/>
    <property type="match status" value="1"/>
</dbReference>
<feature type="chain" id="PRO_5001511993" description="Photosynthesis system II assembly factor Ycf48/Hcf136-like domain-containing protein" evidence="1">
    <location>
        <begin position="22"/>
        <end position="526"/>
    </location>
</feature>
<keyword evidence="3" id="KW-1185">Reference proteome</keyword>
<dbReference type="Proteomes" id="UP000023541">
    <property type="component" value="Unassembled WGS sequence"/>
</dbReference>
<keyword evidence="1" id="KW-0732">Signal</keyword>
<dbReference type="RefSeq" id="WP_034241190.1">
    <property type="nucleotide sequence ID" value="NZ_AQRA01000003.1"/>
</dbReference>
<evidence type="ECO:0008006" key="4">
    <source>
        <dbReference type="Google" id="ProtNLM"/>
    </source>
</evidence>
<accession>A0A023BX39</accession>
<gene>
    <name evidence="2" type="ORF">ATO12_12660</name>
</gene>
<reference evidence="2 3" key="1">
    <citation type="submission" date="2014-04" db="EMBL/GenBank/DDBJ databases">
        <title>Aquimarina sp. 22II-S11-z7 Genome Sequencing.</title>
        <authorList>
            <person name="Lai Q."/>
        </authorList>
    </citation>
    <scope>NUCLEOTIDE SEQUENCE [LARGE SCALE GENOMIC DNA]</scope>
    <source>
        <strain evidence="2 3">22II-S11-z7</strain>
    </source>
</reference>
<evidence type="ECO:0000313" key="3">
    <source>
        <dbReference type="Proteomes" id="UP000023541"/>
    </source>
</evidence>
<comment type="caution">
    <text evidence="2">The sequence shown here is derived from an EMBL/GenBank/DDBJ whole genome shotgun (WGS) entry which is preliminary data.</text>
</comment>
<evidence type="ECO:0000256" key="1">
    <source>
        <dbReference type="SAM" id="SignalP"/>
    </source>
</evidence>
<dbReference type="STRING" id="1317122.ATO12_12660"/>
<dbReference type="AlphaFoldDB" id="A0A023BX39"/>
<proteinExistence type="predicted"/>
<dbReference type="SUPFAM" id="SSF110296">
    <property type="entry name" value="Oligoxyloglucan reducing end-specific cellobiohydrolase"/>
    <property type="match status" value="1"/>
</dbReference>
<name>A0A023BX39_9FLAO</name>